<sequence>MKILLIGLLISIGLPIYGQNTKSELKAKTIKLEVFVNNSKKEVGDTVFYSFDRPLSWNDFSGKSRSQNNNAAMSFTGFGYQARISSREDTLRIRIEIMVYFQKSASWVLSGYHTDYVLAHEQLHFDIARIAAENFKNKLKVREDFNYQDADSIMQYEYLEAYREMNKLQDAYDTETRHGLDKEAQAKWQKKVKAEVFGILQ</sequence>
<reference evidence="1 2" key="1">
    <citation type="submission" date="2017-05" db="EMBL/GenBank/DDBJ databases">
        <authorList>
            <person name="Varghese N."/>
            <person name="Submissions S."/>
        </authorList>
    </citation>
    <scope>NUCLEOTIDE SEQUENCE [LARGE SCALE GENOMIC DNA]</scope>
    <source>
        <strain evidence="1 2">DSM 21342</strain>
    </source>
</reference>
<organism evidence="1 2">
    <name type="scientific">Solitalea koreensis</name>
    <dbReference type="NCBI Taxonomy" id="543615"/>
    <lineage>
        <taxon>Bacteria</taxon>
        <taxon>Pseudomonadati</taxon>
        <taxon>Bacteroidota</taxon>
        <taxon>Sphingobacteriia</taxon>
        <taxon>Sphingobacteriales</taxon>
        <taxon>Sphingobacteriaceae</taxon>
        <taxon>Solitalea</taxon>
    </lineage>
</organism>
<name>A0A521EI95_9SPHI</name>
<protein>
    <recommendedName>
        <fullName evidence="3">DUF922 domain-containing protein</fullName>
    </recommendedName>
</protein>
<gene>
    <name evidence="1" type="ORF">SAMN06265350_11528</name>
</gene>
<evidence type="ECO:0000313" key="2">
    <source>
        <dbReference type="Proteomes" id="UP000315971"/>
    </source>
</evidence>
<accession>A0A521EI95</accession>
<dbReference type="RefSeq" id="WP_142604750.1">
    <property type="nucleotide sequence ID" value="NZ_FXSZ01000015.1"/>
</dbReference>
<dbReference type="OrthoDB" id="5431540at2"/>
<dbReference type="AlphaFoldDB" id="A0A521EI95"/>
<dbReference type="Pfam" id="PF06037">
    <property type="entry name" value="DUF922"/>
    <property type="match status" value="1"/>
</dbReference>
<dbReference type="InterPro" id="IPR010321">
    <property type="entry name" value="DUF922"/>
</dbReference>
<dbReference type="Proteomes" id="UP000315971">
    <property type="component" value="Unassembled WGS sequence"/>
</dbReference>
<keyword evidence="2" id="KW-1185">Reference proteome</keyword>
<evidence type="ECO:0000313" key="1">
    <source>
        <dbReference type="EMBL" id="SMO83654.1"/>
    </source>
</evidence>
<dbReference type="EMBL" id="FXSZ01000015">
    <property type="protein sequence ID" value="SMO83654.1"/>
    <property type="molecule type" value="Genomic_DNA"/>
</dbReference>
<evidence type="ECO:0008006" key="3">
    <source>
        <dbReference type="Google" id="ProtNLM"/>
    </source>
</evidence>
<proteinExistence type="predicted"/>